<keyword evidence="3" id="KW-1185">Reference proteome</keyword>
<dbReference type="PANTHER" id="PTHR43194">
    <property type="entry name" value="HYDROLASE ALPHA/BETA FOLD FAMILY"/>
    <property type="match status" value="1"/>
</dbReference>
<dbReference type="Gene3D" id="3.40.50.1820">
    <property type="entry name" value="alpha/beta hydrolase"/>
    <property type="match status" value="1"/>
</dbReference>
<feature type="domain" description="Serine aminopeptidase S33" evidence="1">
    <location>
        <begin position="29"/>
        <end position="271"/>
    </location>
</feature>
<organism evidence="2 3">
    <name type="scientific">Nitratireductor aquibiodomus</name>
    <dbReference type="NCBI Taxonomy" id="204799"/>
    <lineage>
        <taxon>Bacteria</taxon>
        <taxon>Pseudomonadati</taxon>
        <taxon>Pseudomonadota</taxon>
        <taxon>Alphaproteobacteria</taxon>
        <taxon>Hyphomicrobiales</taxon>
        <taxon>Phyllobacteriaceae</taxon>
        <taxon>Nitratireductor</taxon>
    </lineage>
</organism>
<name>A0A1H4IVV2_9HYPH</name>
<dbReference type="Proteomes" id="UP000199064">
    <property type="component" value="Unassembled WGS sequence"/>
</dbReference>
<gene>
    <name evidence="2" type="ORF">SAMN05216452_0549</name>
</gene>
<dbReference type="InterPro" id="IPR022742">
    <property type="entry name" value="Hydrolase_4"/>
</dbReference>
<dbReference type="EMBL" id="FNSL01000001">
    <property type="protein sequence ID" value="SEB37352.1"/>
    <property type="molecule type" value="Genomic_DNA"/>
</dbReference>
<accession>A0A1H4IVV2</accession>
<reference evidence="3" key="1">
    <citation type="submission" date="2016-10" db="EMBL/GenBank/DDBJ databases">
        <authorList>
            <person name="Varghese N."/>
            <person name="Submissions S."/>
        </authorList>
    </citation>
    <scope>NUCLEOTIDE SEQUENCE [LARGE SCALE GENOMIC DNA]</scope>
    <source>
        <strain evidence="3">ES.061</strain>
    </source>
</reference>
<dbReference type="InterPro" id="IPR029058">
    <property type="entry name" value="AB_hydrolase_fold"/>
</dbReference>
<evidence type="ECO:0000313" key="2">
    <source>
        <dbReference type="EMBL" id="SEB37352.1"/>
    </source>
</evidence>
<sequence length="289" mass="31345">MIERKAISFVGAEGNRLTGDIWDGGGQPVVFLHGGGQTRRAWDATARDVARRGMRAIAVDQRGHGESAWVESGHYGFHHYGEDAAAIFRQVHERFHTRPAAVGASLGGLASLTAEMRAGPMLDALVLVDITPRLDPAGVDRIQGFMGARMEEGFASLEEAADAIAAYLPHRAPRRSLEGLRKNLRQGEDGRYRWHWDPAFIKGAVNINSGAEALMQELIAGLPELHLPVLLVRGMRSELVQESHAREFVSLAPAASYVDVGGAGHMVVGDRNDVFASEILKFLGRDQAA</sequence>
<evidence type="ECO:0000313" key="3">
    <source>
        <dbReference type="Proteomes" id="UP000199064"/>
    </source>
</evidence>
<protein>
    <submittedName>
        <fullName evidence="2">Pimeloyl-ACP methyl ester carboxylesterase</fullName>
    </submittedName>
</protein>
<dbReference type="Pfam" id="PF12146">
    <property type="entry name" value="Hydrolase_4"/>
    <property type="match status" value="1"/>
</dbReference>
<dbReference type="SUPFAM" id="SSF53474">
    <property type="entry name" value="alpha/beta-Hydrolases"/>
    <property type="match status" value="1"/>
</dbReference>
<dbReference type="RefSeq" id="WP_090326519.1">
    <property type="nucleotide sequence ID" value="NZ_FNSL01000001.1"/>
</dbReference>
<dbReference type="AlphaFoldDB" id="A0A1H4IVV2"/>
<proteinExistence type="predicted"/>
<dbReference type="PANTHER" id="PTHR43194:SF2">
    <property type="entry name" value="PEROXISOMAL MEMBRANE PROTEIN LPX1"/>
    <property type="match status" value="1"/>
</dbReference>
<evidence type="ECO:0000259" key="1">
    <source>
        <dbReference type="Pfam" id="PF12146"/>
    </source>
</evidence>
<dbReference type="InterPro" id="IPR050228">
    <property type="entry name" value="Carboxylesterase_BioH"/>
</dbReference>